<gene>
    <name evidence="7" type="primary">trmA</name>
    <name evidence="7" type="ORF">GCM10010976_21950</name>
</gene>
<evidence type="ECO:0000313" key="8">
    <source>
        <dbReference type="Proteomes" id="UP000625976"/>
    </source>
</evidence>
<reference evidence="7" key="2">
    <citation type="submission" date="2020-09" db="EMBL/GenBank/DDBJ databases">
        <authorList>
            <person name="Sun Q."/>
            <person name="Zhou Y."/>
        </authorList>
    </citation>
    <scope>NUCLEOTIDE SEQUENCE</scope>
    <source>
        <strain evidence="7">CGMCC 1.12751</strain>
    </source>
</reference>
<dbReference type="PROSITE" id="PS50926">
    <property type="entry name" value="TRAM"/>
    <property type="match status" value="1"/>
</dbReference>
<feature type="binding site" evidence="4">
    <location>
        <position position="302"/>
    </location>
    <ligand>
        <name>S-adenosyl-L-methionine</name>
        <dbReference type="ChEBI" id="CHEBI:59789"/>
    </ligand>
</feature>
<dbReference type="FunFam" id="3.40.50.150:FF:000009">
    <property type="entry name" value="23S rRNA (Uracil(1939)-C(5))-methyltransferase RlmD"/>
    <property type="match status" value="1"/>
</dbReference>
<protein>
    <submittedName>
        <fullName evidence="7">tRNA (Uracil-5-)-methyltransferase</fullName>
    </submittedName>
</protein>
<dbReference type="GO" id="GO:0070475">
    <property type="term" value="P:rRNA base methylation"/>
    <property type="evidence" value="ECO:0007669"/>
    <property type="project" value="TreeGrafter"/>
</dbReference>
<keyword evidence="3 4" id="KW-0949">S-adenosyl-L-methionine</keyword>
<dbReference type="EMBL" id="BMFQ01000002">
    <property type="protein sequence ID" value="GGG50376.1"/>
    <property type="molecule type" value="Genomic_DNA"/>
</dbReference>
<feature type="binding site" evidence="4">
    <location>
        <position position="401"/>
    </location>
    <ligand>
        <name>S-adenosyl-L-methionine</name>
        <dbReference type="ChEBI" id="CHEBI:59789"/>
    </ligand>
</feature>
<feature type="binding site" evidence="4">
    <location>
        <position position="352"/>
    </location>
    <ligand>
        <name>S-adenosyl-L-methionine</name>
        <dbReference type="ChEBI" id="CHEBI:59789"/>
    </ligand>
</feature>
<dbReference type="InterPro" id="IPR030391">
    <property type="entry name" value="MeTrfase_TrmA_CS"/>
</dbReference>
<evidence type="ECO:0000256" key="2">
    <source>
        <dbReference type="ARBA" id="ARBA00022679"/>
    </source>
</evidence>
<dbReference type="GO" id="GO:0070041">
    <property type="term" value="F:rRNA (uridine-C5-)-methyltransferase activity"/>
    <property type="evidence" value="ECO:0007669"/>
    <property type="project" value="TreeGrafter"/>
</dbReference>
<dbReference type="PANTHER" id="PTHR11061">
    <property type="entry name" value="RNA M5U METHYLTRANSFERASE"/>
    <property type="match status" value="1"/>
</dbReference>
<comment type="caution">
    <text evidence="7">The sequence shown here is derived from an EMBL/GenBank/DDBJ whole genome shotgun (WGS) entry which is preliminary data.</text>
</comment>
<dbReference type="SUPFAM" id="SSF50249">
    <property type="entry name" value="Nucleic acid-binding proteins"/>
    <property type="match status" value="1"/>
</dbReference>
<dbReference type="InterPro" id="IPR010280">
    <property type="entry name" value="U5_MeTrfase_fam"/>
</dbReference>
<evidence type="ECO:0000313" key="7">
    <source>
        <dbReference type="EMBL" id="GGG50376.1"/>
    </source>
</evidence>
<dbReference type="InterPro" id="IPR030390">
    <property type="entry name" value="MeTrfase_TrmA_AS"/>
</dbReference>
<dbReference type="AlphaFoldDB" id="A0A917GLP9"/>
<dbReference type="Gene3D" id="3.40.50.150">
    <property type="entry name" value="Vaccinia Virus protein VP39"/>
    <property type="match status" value="1"/>
</dbReference>
<feature type="active site" evidence="5">
    <location>
        <position position="428"/>
    </location>
</feature>
<evidence type="ECO:0000256" key="3">
    <source>
        <dbReference type="ARBA" id="ARBA00022691"/>
    </source>
</evidence>
<keyword evidence="2 4" id="KW-0808">Transferase</keyword>
<dbReference type="Gene3D" id="2.40.50.1070">
    <property type="match status" value="1"/>
</dbReference>
<dbReference type="Pfam" id="PF05958">
    <property type="entry name" value="tRNA_U5-meth_tr"/>
    <property type="match status" value="1"/>
</dbReference>
<dbReference type="RefSeq" id="WP_188464701.1">
    <property type="nucleotide sequence ID" value="NZ_BMFQ01000002.1"/>
</dbReference>
<dbReference type="Proteomes" id="UP000625976">
    <property type="component" value="Unassembled WGS sequence"/>
</dbReference>
<dbReference type="NCBIfam" id="TIGR00479">
    <property type="entry name" value="rumA"/>
    <property type="match status" value="1"/>
</dbReference>
<proteinExistence type="inferred from homology"/>
<evidence type="ECO:0000256" key="1">
    <source>
        <dbReference type="ARBA" id="ARBA00022603"/>
    </source>
</evidence>
<organism evidence="7 8">
    <name type="scientific">Bizionia arctica</name>
    <dbReference type="NCBI Taxonomy" id="1495645"/>
    <lineage>
        <taxon>Bacteria</taxon>
        <taxon>Pseudomonadati</taxon>
        <taxon>Bacteroidota</taxon>
        <taxon>Flavobacteriia</taxon>
        <taxon>Flavobacteriales</taxon>
        <taxon>Flavobacteriaceae</taxon>
        <taxon>Bizionia</taxon>
    </lineage>
</organism>
<dbReference type="PROSITE" id="PS01231">
    <property type="entry name" value="TRMA_2"/>
    <property type="match status" value="1"/>
</dbReference>
<dbReference type="Gene3D" id="2.40.50.140">
    <property type="entry name" value="Nucleic acid-binding proteins"/>
    <property type="match status" value="1"/>
</dbReference>
<dbReference type="InterPro" id="IPR029063">
    <property type="entry name" value="SAM-dependent_MTases_sf"/>
</dbReference>
<accession>A0A917GLP9</accession>
<dbReference type="PROSITE" id="PS01230">
    <property type="entry name" value="TRMA_1"/>
    <property type="match status" value="1"/>
</dbReference>
<keyword evidence="8" id="KW-1185">Reference proteome</keyword>
<comment type="similarity">
    <text evidence="4">Belongs to the class I-like SAM-binding methyltransferase superfamily. RNA M5U methyltransferase family.</text>
</comment>
<evidence type="ECO:0000256" key="4">
    <source>
        <dbReference type="PROSITE-ProRule" id="PRU01024"/>
    </source>
</evidence>
<name>A0A917GLP9_9FLAO</name>
<dbReference type="Pfam" id="PF01938">
    <property type="entry name" value="TRAM"/>
    <property type="match status" value="1"/>
</dbReference>
<dbReference type="CDD" id="cd02440">
    <property type="entry name" value="AdoMet_MTases"/>
    <property type="match status" value="1"/>
</dbReference>
<dbReference type="PROSITE" id="PS51687">
    <property type="entry name" value="SAM_MT_RNA_M5U"/>
    <property type="match status" value="1"/>
</dbReference>
<evidence type="ECO:0000256" key="5">
    <source>
        <dbReference type="PROSITE-ProRule" id="PRU10015"/>
    </source>
</evidence>
<sequence length="470" mass="53805">MSRRKTKKQIFTNVEVIDAGAKGKTIAKAEDGKVIFLPNAVPGDVVDVQTFKKRKSYYEGKAIAFHKLSDKRVTPECEHFGTCGGCKWQDMGYEHQLFYKQKEIVNNLTRLGHLDLPEVTPILGAENEYFYRNKMEFSFSDSRWLTLEEVQSDEDLGDRNALGFHIPGMWDKILDIKKCHLQADPSNAIRNAVKDFAVKNDLEFFNTRNQTGLLRTLMLRTSSTGDIMVMIQFFKEDKIKRELLLDFLAETFPEITSLQYVVNEKANDTIYDQEVICYKGQDHIFEEMEGLKFKINAKSFYQTNSEQAYQLYKITRDYAGLTGNELVYDLYTGTGTIAQFVAKQAKKVIGVEAVPDAITAAKENAQLNGIENVEFYVGDMKNVFNDDFIKTHGHPDVIITDPPRDGMHKDVVQQILNIAPEKVVYVSCNSATQARDLELMKDMYKITRVRPVDMFPQTHHVENVVLLEKH</sequence>
<evidence type="ECO:0000259" key="6">
    <source>
        <dbReference type="PROSITE" id="PS50926"/>
    </source>
</evidence>
<feature type="active site" description="Nucleophile" evidence="4">
    <location>
        <position position="428"/>
    </location>
</feature>
<feature type="domain" description="TRAM" evidence="6">
    <location>
        <begin position="4"/>
        <end position="64"/>
    </location>
</feature>
<feature type="binding site" evidence="4">
    <location>
        <position position="331"/>
    </location>
    <ligand>
        <name>S-adenosyl-L-methionine</name>
        <dbReference type="ChEBI" id="CHEBI:59789"/>
    </ligand>
</feature>
<dbReference type="PANTHER" id="PTHR11061:SF30">
    <property type="entry name" value="TRNA (URACIL(54)-C(5))-METHYLTRANSFERASE"/>
    <property type="match status" value="1"/>
</dbReference>
<dbReference type="InterPro" id="IPR012340">
    <property type="entry name" value="NA-bd_OB-fold"/>
</dbReference>
<dbReference type="InterPro" id="IPR002792">
    <property type="entry name" value="TRAM_dom"/>
</dbReference>
<keyword evidence="1 4" id="KW-0489">Methyltransferase</keyword>
<dbReference type="SUPFAM" id="SSF53335">
    <property type="entry name" value="S-adenosyl-L-methionine-dependent methyltransferases"/>
    <property type="match status" value="1"/>
</dbReference>
<reference evidence="7" key="1">
    <citation type="journal article" date="2014" name="Int. J. Syst. Evol. Microbiol.">
        <title>Complete genome sequence of Corynebacterium casei LMG S-19264T (=DSM 44701T), isolated from a smear-ripened cheese.</title>
        <authorList>
            <consortium name="US DOE Joint Genome Institute (JGI-PGF)"/>
            <person name="Walter F."/>
            <person name="Albersmeier A."/>
            <person name="Kalinowski J."/>
            <person name="Ruckert C."/>
        </authorList>
    </citation>
    <scope>NUCLEOTIDE SEQUENCE</scope>
    <source>
        <strain evidence="7">CGMCC 1.12751</strain>
    </source>
</reference>